<gene>
    <name evidence="1" type="ORF">LCGC14_0267240</name>
</gene>
<name>A0A0F9X4R9_9ZZZZ</name>
<accession>A0A0F9X4R9</accession>
<comment type="caution">
    <text evidence="1">The sequence shown here is derived from an EMBL/GenBank/DDBJ whole genome shotgun (WGS) entry which is preliminary data.</text>
</comment>
<organism evidence="1">
    <name type="scientific">marine sediment metagenome</name>
    <dbReference type="NCBI Taxonomy" id="412755"/>
    <lineage>
        <taxon>unclassified sequences</taxon>
        <taxon>metagenomes</taxon>
        <taxon>ecological metagenomes</taxon>
    </lineage>
</organism>
<reference evidence="1" key="1">
    <citation type="journal article" date="2015" name="Nature">
        <title>Complex archaea that bridge the gap between prokaryotes and eukaryotes.</title>
        <authorList>
            <person name="Spang A."/>
            <person name="Saw J.H."/>
            <person name="Jorgensen S.L."/>
            <person name="Zaremba-Niedzwiedzka K."/>
            <person name="Martijn J."/>
            <person name="Lind A.E."/>
            <person name="van Eijk R."/>
            <person name="Schleper C."/>
            <person name="Guy L."/>
            <person name="Ettema T.J."/>
        </authorList>
    </citation>
    <scope>NUCLEOTIDE SEQUENCE</scope>
</reference>
<dbReference type="AlphaFoldDB" id="A0A0F9X4R9"/>
<proteinExistence type="predicted"/>
<protein>
    <submittedName>
        <fullName evidence="1">Uncharacterized protein</fullName>
    </submittedName>
</protein>
<evidence type="ECO:0000313" key="1">
    <source>
        <dbReference type="EMBL" id="KKN86548.1"/>
    </source>
</evidence>
<sequence>MAQPTIVFERTTSETTPVWVDIDTNTTITFTGAGSADGDLKPIPVPTGANLVRIADELWVDTSTDIEITIYADDPAPGQETDSYTVDMFASNPTTTNTLGIRATVDIESQAGELEAWDNTSFNSTINEILAGTTNLGVHSQLRAVETAVNVISTTGIGAIPAGYSSQAAVTTTYQLQGDTRSLTFSAAIGTVDFGNRIAMHVFVVDDSTAGASSCELTYKYYYT</sequence>
<dbReference type="EMBL" id="LAZR01000146">
    <property type="protein sequence ID" value="KKN86548.1"/>
    <property type="molecule type" value="Genomic_DNA"/>
</dbReference>